<dbReference type="Proteomes" id="UP000712673">
    <property type="component" value="Unassembled WGS sequence"/>
</dbReference>
<evidence type="ECO:0000313" key="6">
    <source>
        <dbReference type="Proteomes" id="UP000712673"/>
    </source>
</evidence>
<evidence type="ECO:0000256" key="3">
    <source>
        <dbReference type="ARBA" id="ARBA00022691"/>
    </source>
</evidence>
<dbReference type="Pfam" id="PF08241">
    <property type="entry name" value="Methyltransf_11"/>
    <property type="match status" value="1"/>
</dbReference>
<gene>
    <name evidence="5" type="ORF">FJZ47_21305</name>
</gene>
<evidence type="ECO:0000313" key="5">
    <source>
        <dbReference type="EMBL" id="MBM3226310.1"/>
    </source>
</evidence>
<proteinExistence type="predicted"/>
<dbReference type="EMBL" id="VGLS01000863">
    <property type="protein sequence ID" value="MBM3226310.1"/>
    <property type="molecule type" value="Genomic_DNA"/>
</dbReference>
<evidence type="ECO:0000256" key="1">
    <source>
        <dbReference type="ARBA" id="ARBA00022603"/>
    </source>
</evidence>
<dbReference type="GO" id="GO:0032259">
    <property type="term" value="P:methylation"/>
    <property type="evidence" value="ECO:0007669"/>
    <property type="project" value="UniProtKB-KW"/>
</dbReference>
<dbReference type="CDD" id="cd02440">
    <property type="entry name" value="AdoMet_MTases"/>
    <property type="match status" value="1"/>
</dbReference>
<reference evidence="5" key="1">
    <citation type="submission" date="2019-03" db="EMBL/GenBank/DDBJ databases">
        <title>Lake Tanganyika Metagenome-Assembled Genomes (MAGs).</title>
        <authorList>
            <person name="Tran P."/>
        </authorList>
    </citation>
    <scope>NUCLEOTIDE SEQUENCE</scope>
    <source>
        <strain evidence="5">K_DeepCast_65m_m2_066</strain>
    </source>
</reference>
<keyword evidence="1 5" id="KW-0489">Methyltransferase</keyword>
<dbReference type="PANTHER" id="PTHR43464:SF19">
    <property type="entry name" value="UBIQUINONE BIOSYNTHESIS O-METHYLTRANSFERASE, MITOCHONDRIAL"/>
    <property type="match status" value="1"/>
</dbReference>
<feature type="domain" description="Methyltransferase type 11" evidence="4">
    <location>
        <begin position="55"/>
        <end position="145"/>
    </location>
</feature>
<evidence type="ECO:0000256" key="2">
    <source>
        <dbReference type="ARBA" id="ARBA00022679"/>
    </source>
</evidence>
<dbReference type="InterPro" id="IPR029063">
    <property type="entry name" value="SAM-dependent_MTases_sf"/>
</dbReference>
<keyword evidence="2" id="KW-0808">Transferase</keyword>
<dbReference type="InterPro" id="IPR013216">
    <property type="entry name" value="Methyltransf_11"/>
</dbReference>
<keyword evidence="3" id="KW-0949">S-adenosyl-L-methionine</keyword>
<accession>A0A937W5W6</accession>
<name>A0A937W5W6_UNCTE</name>
<dbReference type="SUPFAM" id="SSF53335">
    <property type="entry name" value="S-adenosyl-L-methionine-dependent methyltransferases"/>
    <property type="match status" value="1"/>
</dbReference>
<dbReference type="Gene3D" id="3.40.50.150">
    <property type="entry name" value="Vaccinia Virus protein VP39"/>
    <property type="match status" value="1"/>
</dbReference>
<dbReference type="AlphaFoldDB" id="A0A937W5W6"/>
<dbReference type="PANTHER" id="PTHR43464">
    <property type="entry name" value="METHYLTRANSFERASE"/>
    <property type="match status" value="1"/>
</dbReference>
<comment type="caution">
    <text evidence="5">The sequence shown here is derived from an EMBL/GenBank/DDBJ whole genome shotgun (WGS) entry which is preliminary data.</text>
</comment>
<sequence>MKALRESLEMVAQQEARAYQRQRYRSLDQTLVNWREQQIMEELLTSCQLQGSSLLDVPCGYGRFTALFARLGIQATGADMHDGMVRLAREQQTPPGRGRWLRTDILALPFADATFDCVTCIRLLHHRNNLEVRAQMLRELARVSRRFVLVSFYNTTPLHSLARHWRGTRSRLAMMTDTQFHDIAAQSQLYTWQQRFLWRFCHAQTFVLLTKGA</sequence>
<organism evidence="5 6">
    <name type="scientific">Tectimicrobiota bacterium</name>
    <dbReference type="NCBI Taxonomy" id="2528274"/>
    <lineage>
        <taxon>Bacteria</taxon>
        <taxon>Pseudomonadati</taxon>
        <taxon>Nitrospinota/Tectimicrobiota group</taxon>
        <taxon>Candidatus Tectimicrobiota</taxon>
    </lineage>
</organism>
<protein>
    <submittedName>
        <fullName evidence="5">Class I SAM-dependent methyltransferase</fullName>
    </submittedName>
</protein>
<dbReference type="GO" id="GO:0008757">
    <property type="term" value="F:S-adenosylmethionine-dependent methyltransferase activity"/>
    <property type="evidence" value="ECO:0007669"/>
    <property type="project" value="InterPro"/>
</dbReference>
<evidence type="ECO:0000259" key="4">
    <source>
        <dbReference type="Pfam" id="PF08241"/>
    </source>
</evidence>